<keyword evidence="2" id="KW-1185">Reference proteome</keyword>
<dbReference type="Proteomes" id="UP001196413">
    <property type="component" value="Unassembled WGS sequence"/>
</dbReference>
<evidence type="ECO:0000313" key="1">
    <source>
        <dbReference type="EMBL" id="KAJ1370287.1"/>
    </source>
</evidence>
<organism evidence="1 2">
    <name type="scientific">Parelaphostrongylus tenuis</name>
    <name type="common">Meningeal worm</name>
    <dbReference type="NCBI Taxonomy" id="148309"/>
    <lineage>
        <taxon>Eukaryota</taxon>
        <taxon>Metazoa</taxon>
        <taxon>Ecdysozoa</taxon>
        <taxon>Nematoda</taxon>
        <taxon>Chromadorea</taxon>
        <taxon>Rhabditida</taxon>
        <taxon>Rhabditina</taxon>
        <taxon>Rhabditomorpha</taxon>
        <taxon>Strongyloidea</taxon>
        <taxon>Metastrongylidae</taxon>
        <taxon>Parelaphostrongylus</taxon>
    </lineage>
</organism>
<protein>
    <submittedName>
        <fullName evidence="1">Uncharacterized protein</fullName>
    </submittedName>
</protein>
<sequence length="150" mass="17323">MSERSELISLCVRPRCCSGYIVPNCSLYGEASRPTSRVTRREQEASKSSLIMKRFCLLSHFERMARGALRRAHKVGGSISRSWTHYLIHPSEVSNLYQTGLRLVWKDKQLTRQEATASHCRGQICIRSPQTELKLKTNPRALFFFLFNFL</sequence>
<dbReference type="EMBL" id="JAHQIW010006763">
    <property type="protein sequence ID" value="KAJ1370287.1"/>
    <property type="molecule type" value="Genomic_DNA"/>
</dbReference>
<dbReference type="AlphaFoldDB" id="A0AAD5R5U8"/>
<name>A0AAD5R5U8_PARTN</name>
<evidence type="ECO:0000313" key="2">
    <source>
        <dbReference type="Proteomes" id="UP001196413"/>
    </source>
</evidence>
<reference evidence="1" key="1">
    <citation type="submission" date="2021-06" db="EMBL/GenBank/DDBJ databases">
        <title>Parelaphostrongylus tenuis whole genome reference sequence.</title>
        <authorList>
            <person name="Garwood T.J."/>
            <person name="Larsen P.A."/>
            <person name="Fountain-Jones N.M."/>
            <person name="Garbe J.R."/>
            <person name="Macchietto M.G."/>
            <person name="Kania S.A."/>
            <person name="Gerhold R.W."/>
            <person name="Richards J.E."/>
            <person name="Wolf T.M."/>
        </authorList>
    </citation>
    <scope>NUCLEOTIDE SEQUENCE</scope>
    <source>
        <strain evidence="1">MNPRO001-30</strain>
        <tissue evidence="1">Meninges</tissue>
    </source>
</reference>
<accession>A0AAD5R5U8</accession>
<gene>
    <name evidence="1" type="ORF">KIN20_038450</name>
</gene>
<comment type="caution">
    <text evidence="1">The sequence shown here is derived from an EMBL/GenBank/DDBJ whole genome shotgun (WGS) entry which is preliminary data.</text>
</comment>
<proteinExistence type="predicted"/>